<accession>A0ABQ6PJJ1</accession>
<protein>
    <submittedName>
        <fullName evidence="2">Uncharacterized protein</fullName>
    </submittedName>
</protein>
<keyword evidence="3" id="KW-1185">Reference proteome</keyword>
<organism evidence="2 3">
    <name type="scientific">Francisella sciaenopsi</name>
    <dbReference type="NCBI Taxonomy" id="3055034"/>
    <lineage>
        <taxon>Bacteria</taxon>
        <taxon>Pseudomonadati</taxon>
        <taxon>Pseudomonadota</taxon>
        <taxon>Gammaproteobacteria</taxon>
        <taxon>Thiotrichales</taxon>
        <taxon>Francisellaceae</taxon>
        <taxon>Francisella</taxon>
    </lineage>
</organism>
<evidence type="ECO:0000313" key="2">
    <source>
        <dbReference type="EMBL" id="GMN90429.1"/>
    </source>
</evidence>
<evidence type="ECO:0000313" key="3">
    <source>
        <dbReference type="Proteomes" id="UP001628164"/>
    </source>
</evidence>
<feature type="coiled-coil region" evidence="1">
    <location>
        <begin position="616"/>
        <end position="643"/>
    </location>
</feature>
<comment type="caution">
    <text evidence="2">The sequence shown here is derived from an EMBL/GenBank/DDBJ whole genome shotgun (WGS) entry which is preliminary data.</text>
</comment>
<evidence type="ECO:0000256" key="1">
    <source>
        <dbReference type="SAM" id="Coils"/>
    </source>
</evidence>
<sequence length="716" mass="82830">MDAYKLLKTANETFCSEDDLAVLKIVNFSYKTKELLYEYMSLAMTLPINSVTVLVLRLIKYNWYGNVLSFNDADELLAAVEKVKLHPNMKNHYFSFLNQFIAICNRVSFMDHIHQILDLQLDDDLRNIRVLNRINICKHSINKKVLKRLNKSFERNLNSLDTLKLDFFYRNKYKSPELVMKHLCNSLSHNCTLSEELSHISNMYKYLRINLKYYDILINSETLNDLASLIVEKLNSLQSFSLIRLNDGEAYAVSDMIYDLEFRNNRERHWWGESISYADSTEIIKKIQASVNNADVVGIPSYYAFLRETTLSMKSLMTSGYSTKLNIKVLEYMLLQYRLGTFGGVFTDSMLVNVLEAMLEKIIPTAKRLIIISPYGGEDMNLIFGCYSKDIISITICGHQRDGLSDNTNNILPLSYNEIIYKIESVVRRGDLVLVSAGVIGKIFVDSAKNKGSVAIDTGSYIGRMLEELNSLDFKFINMVNCFDREVIYHRDSIELITKKEEGVLYAFNLYSNKVLLQKQSWNRNSKCIFKLNELEGQYTARFYYRREHIDKLIKFVDVNFKIYTKKVLEYIGKKSHNESSNDQSKPTAVLVQSNKLLLDQLTQKDNDLIDFVSEISKKDSKINKLEQQVELKSKEVAALEKSIIQSANQILSKGVKSTRRVKKDSKKSVDVKELIQRNLLVQSHLDNVQKSLIEKTNMLYELKSEFDKLKSMLSR</sequence>
<name>A0ABQ6PJJ1_9GAMM</name>
<gene>
    <name evidence="2" type="ORF">fsci_19170</name>
</gene>
<dbReference type="EMBL" id="BTHG01000010">
    <property type="protein sequence ID" value="GMN90429.1"/>
    <property type="molecule type" value="Genomic_DNA"/>
</dbReference>
<proteinExistence type="predicted"/>
<keyword evidence="1" id="KW-0175">Coiled coil</keyword>
<reference evidence="2 3" key="1">
    <citation type="journal article" date="2024" name="Dis. Aquat. Organ.">
        <title>Francisella sciaenopsi sp. nov. isolated from diseased red drum Sciaenops ocellatus in Florida, USA.</title>
        <authorList>
            <person name="Kawahara M."/>
            <person name="Cody T.T."/>
            <person name="Yanong R.P.E."/>
            <person name="Henderson E."/>
            <person name="Yazdi Z."/>
            <person name="Soto E."/>
        </authorList>
    </citation>
    <scope>NUCLEOTIDE SEQUENCE [LARGE SCALE GENOMIC DNA]</scope>
    <source>
        <strain evidence="2 3">R22-20-7</strain>
    </source>
</reference>
<dbReference type="Proteomes" id="UP001628164">
    <property type="component" value="Unassembled WGS sequence"/>
</dbReference>